<evidence type="ECO:0000259" key="1">
    <source>
        <dbReference type="Pfam" id="PF13470"/>
    </source>
</evidence>
<evidence type="ECO:0000313" key="2">
    <source>
        <dbReference type="EMBL" id="NEN22305.1"/>
    </source>
</evidence>
<dbReference type="InterPro" id="IPR029060">
    <property type="entry name" value="PIN-like_dom_sf"/>
</dbReference>
<accession>A0A7K3WNM3</accession>
<organism evidence="2 3">
    <name type="scientific">Cryomorpha ignava</name>
    <dbReference type="NCBI Taxonomy" id="101383"/>
    <lineage>
        <taxon>Bacteria</taxon>
        <taxon>Pseudomonadati</taxon>
        <taxon>Bacteroidota</taxon>
        <taxon>Flavobacteriia</taxon>
        <taxon>Flavobacteriales</taxon>
        <taxon>Cryomorphaceae</taxon>
        <taxon>Cryomorpha</taxon>
    </lineage>
</organism>
<dbReference type="SUPFAM" id="SSF88723">
    <property type="entry name" value="PIN domain-like"/>
    <property type="match status" value="1"/>
</dbReference>
<dbReference type="EMBL" id="JAAGVY010000002">
    <property type="protein sequence ID" value="NEN22305.1"/>
    <property type="molecule type" value="Genomic_DNA"/>
</dbReference>
<name>A0A7K3WNM3_9FLAO</name>
<dbReference type="RefSeq" id="WP_163283016.1">
    <property type="nucleotide sequence ID" value="NZ_JAAGVY010000002.1"/>
</dbReference>
<protein>
    <submittedName>
        <fullName evidence="2">PIN domain-containing protein</fullName>
    </submittedName>
</protein>
<feature type="domain" description="PIN" evidence="1">
    <location>
        <begin position="6"/>
        <end position="120"/>
    </location>
</feature>
<dbReference type="InterPro" id="IPR002716">
    <property type="entry name" value="PIN_dom"/>
</dbReference>
<reference evidence="2 3" key="1">
    <citation type="submission" date="2020-02" db="EMBL/GenBank/DDBJ databases">
        <title>Out from the shadows clarifying the taxonomy of the family Cryomorphaceae and related taxa by utilizing the GTDB taxonomic framework.</title>
        <authorList>
            <person name="Bowman J.P."/>
        </authorList>
    </citation>
    <scope>NUCLEOTIDE SEQUENCE [LARGE SCALE GENOMIC DNA]</scope>
    <source>
        <strain evidence="2 3">QSSC 1-22</strain>
    </source>
</reference>
<dbReference type="AlphaFoldDB" id="A0A7K3WNM3"/>
<sequence>MAENNLFIDTNVIIDLLADRLPFSNAAFEIFHKSNRSRWNLYTSSNSIITSFYIIEKNVNSKLANKAIRTILNRVTVQDLNKLDLLNALNSSTADLEDAAQIGCAKKIGKINFIVTRDRKGFERSQIEIISPDELVNTQ</sequence>
<dbReference type="Gene3D" id="3.40.50.1010">
    <property type="entry name" value="5'-nuclease"/>
    <property type="match status" value="1"/>
</dbReference>
<proteinExistence type="predicted"/>
<keyword evidence="3" id="KW-1185">Reference proteome</keyword>
<gene>
    <name evidence="2" type="ORF">G3O08_02150</name>
</gene>
<dbReference type="Pfam" id="PF13470">
    <property type="entry name" value="PIN_3"/>
    <property type="match status" value="1"/>
</dbReference>
<comment type="caution">
    <text evidence="2">The sequence shown here is derived from an EMBL/GenBank/DDBJ whole genome shotgun (WGS) entry which is preliminary data.</text>
</comment>
<dbReference type="Proteomes" id="UP000486602">
    <property type="component" value="Unassembled WGS sequence"/>
</dbReference>
<evidence type="ECO:0000313" key="3">
    <source>
        <dbReference type="Proteomes" id="UP000486602"/>
    </source>
</evidence>